<protein>
    <submittedName>
        <fullName evidence="1">Uncharacterized protein</fullName>
    </submittedName>
</protein>
<proteinExistence type="predicted"/>
<name>X0SM33_9ZZZZ</name>
<dbReference type="AlphaFoldDB" id="X0SM33"/>
<evidence type="ECO:0000313" key="1">
    <source>
        <dbReference type="EMBL" id="GAF82089.1"/>
    </source>
</evidence>
<sequence length="198" mass="22196">PNRPWGQLSNHIKGYQPLSKIEDKTIVPSIPTKIYLNEEDENSLVAHIPTKGYVIMHPFAGDAIRINLPIEEYFSIAKLLIKEFDYRVIIIGGTSQRVIGKISRTINEEFPYEADGIVNLINKVNLRVACSLTLSASHFIGSNSAFYCVRLGTKKSASISMPNNPILTPKNILRIRKDGTQYTITRQGKQLQANKVSK</sequence>
<organism evidence="1">
    <name type="scientific">marine sediment metagenome</name>
    <dbReference type="NCBI Taxonomy" id="412755"/>
    <lineage>
        <taxon>unclassified sequences</taxon>
        <taxon>metagenomes</taxon>
        <taxon>ecological metagenomes</taxon>
    </lineage>
</organism>
<reference evidence="1" key="1">
    <citation type="journal article" date="2014" name="Front. Microbiol.">
        <title>High frequency of phylogenetically diverse reductive dehalogenase-homologous genes in deep subseafloor sedimentary metagenomes.</title>
        <authorList>
            <person name="Kawai M."/>
            <person name="Futagami T."/>
            <person name="Toyoda A."/>
            <person name="Takaki Y."/>
            <person name="Nishi S."/>
            <person name="Hori S."/>
            <person name="Arai W."/>
            <person name="Tsubouchi T."/>
            <person name="Morono Y."/>
            <person name="Uchiyama I."/>
            <person name="Ito T."/>
            <person name="Fujiyama A."/>
            <person name="Inagaki F."/>
            <person name="Takami H."/>
        </authorList>
    </citation>
    <scope>NUCLEOTIDE SEQUENCE</scope>
    <source>
        <strain evidence="1">Expedition CK06-06</strain>
    </source>
</reference>
<feature type="non-terminal residue" evidence="1">
    <location>
        <position position="1"/>
    </location>
</feature>
<accession>X0SM33</accession>
<gene>
    <name evidence="1" type="ORF">S01H1_11777</name>
</gene>
<dbReference type="SUPFAM" id="SSF53756">
    <property type="entry name" value="UDP-Glycosyltransferase/glycogen phosphorylase"/>
    <property type="match status" value="1"/>
</dbReference>
<comment type="caution">
    <text evidence="1">The sequence shown here is derived from an EMBL/GenBank/DDBJ whole genome shotgun (WGS) entry which is preliminary data.</text>
</comment>
<dbReference type="EMBL" id="BARS01006018">
    <property type="protein sequence ID" value="GAF82089.1"/>
    <property type="molecule type" value="Genomic_DNA"/>
</dbReference>
<dbReference type="Gene3D" id="3.40.50.2000">
    <property type="entry name" value="Glycogen Phosphorylase B"/>
    <property type="match status" value="1"/>
</dbReference>